<keyword evidence="3" id="KW-1185">Reference proteome</keyword>
<organism evidence="2 3">
    <name type="scientific">Bacillus salipaludis</name>
    <dbReference type="NCBI Taxonomy" id="2547811"/>
    <lineage>
        <taxon>Bacteria</taxon>
        <taxon>Bacillati</taxon>
        <taxon>Bacillota</taxon>
        <taxon>Bacilli</taxon>
        <taxon>Bacillales</taxon>
        <taxon>Bacillaceae</taxon>
        <taxon>Bacillus</taxon>
    </lineage>
</organism>
<gene>
    <name evidence="2" type="ORF">ACJEBI_02600</name>
</gene>
<reference evidence="2 3" key="1">
    <citation type="submission" date="2024-11" db="EMBL/GenBank/DDBJ databases">
        <authorList>
            <person name="Lucas J.A."/>
        </authorList>
    </citation>
    <scope>NUCLEOTIDE SEQUENCE [LARGE SCALE GENOMIC DNA]</scope>
    <source>
        <strain evidence="2 3">Z 5.4</strain>
    </source>
</reference>
<sequence length="339" mass="36830">MFTRLLTIILAGSLLGLVGCSEQTTKEIEAKAKAAEQQQKVEKEKKEIEAKKMEEERRKKEEARPIYVSIIDPNTKGIVKTFNTKDLGYGKDEERYKAEIAKITKELARGSNETPGFDQRMILDRLDANGQVIKGTPQTILNETELAEKIMLASVSGGDVEIPLYVTASGYKPEEAAQLGEALVASYTTYFNNGVAGRTKNITLSAEAINNVIVGVGDSFSFNTTVGPSDAEHGYQPAPELLDGKLVDGIGGGICQTSSTLYNAIDQVAVSYIEKYNHSAHVGYVPTGRDATVSYGGKDFRFKNTTGVPVVLKSIVKKGSLTVEVRTAKAYQSQIKKSM</sequence>
<protein>
    <submittedName>
        <fullName evidence="2">VanW family protein</fullName>
    </submittedName>
</protein>
<dbReference type="PANTHER" id="PTHR35788">
    <property type="entry name" value="EXPORTED PROTEIN-RELATED"/>
    <property type="match status" value="1"/>
</dbReference>
<comment type="caution">
    <text evidence="2">The sequence shown here is derived from an EMBL/GenBank/DDBJ whole genome shotgun (WGS) entry which is preliminary data.</text>
</comment>
<evidence type="ECO:0000313" key="2">
    <source>
        <dbReference type="EMBL" id="MFK9090374.1"/>
    </source>
</evidence>
<dbReference type="PROSITE" id="PS51257">
    <property type="entry name" value="PROKAR_LIPOPROTEIN"/>
    <property type="match status" value="1"/>
</dbReference>
<feature type="coiled-coil region" evidence="1">
    <location>
        <begin position="25"/>
        <end position="63"/>
    </location>
</feature>
<dbReference type="EMBL" id="JBJHQH010000002">
    <property type="protein sequence ID" value="MFK9090374.1"/>
    <property type="molecule type" value="Genomic_DNA"/>
</dbReference>
<dbReference type="RefSeq" id="WP_406579075.1">
    <property type="nucleotide sequence ID" value="NZ_JBJHQH010000002.1"/>
</dbReference>
<evidence type="ECO:0000256" key="1">
    <source>
        <dbReference type="SAM" id="Coils"/>
    </source>
</evidence>
<evidence type="ECO:0000313" key="3">
    <source>
        <dbReference type="Proteomes" id="UP001623041"/>
    </source>
</evidence>
<dbReference type="InterPro" id="IPR052913">
    <property type="entry name" value="Glycopeptide_resist_protein"/>
</dbReference>
<accession>A0ABW8RD69</accession>
<keyword evidence="1" id="KW-0175">Coiled coil</keyword>
<dbReference type="InterPro" id="IPR007391">
    <property type="entry name" value="Vancomycin_resist_VanW"/>
</dbReference>
<dbReference type="PANTHER" id="PTHR35788:SF1">
    <property type="entry name" value="EXPORTED PROTEIN"/>
    <property type="match status" value="1"/>
</dbReference>
<dbReference type="Proteomes" id="UP001623041">
    <property type="component" value="Unassembled WGS sequence"/>
</dbReference>
<name>A0ABW8RD69_9BACI</name>
<proteinExistence type="predicted"/>
<dbReference type="Pfam" id="PF04294">
    <property type="entry name" value="VanW"/>
    <property type="match status" value="1"/>
</dbReference>